<protein>
    <submittedName>
        <fullName evidence="1">Uncharacterized protein</fullName>
    </submittedName>
</protein>
<accession>A0A368K4A2</accession>
<sequence>MPWPRSTGAPRIEAASVQIREPRAFLPAVNMIERAGWKRMLLPILAEIGLLSDLGSESRKPSMHRRRLIRR</sequence>
<evidence type="ECO:0000313" key="1">
    <source>
        <dbReference type="EMBL" id="RCS22840.1"/>
    </source>
</evidence>
<gene>
    <name evidence="1" type="ORF">DUT91_15180</name>
</gene>
<evidence type="ECO:0000313" key="2">
    <source>
        <dbReference type="Proteomes" id="UP000253420"/>
    </source>
</evidence>
<comment type="caution">
    <text evidence="1">The sequence shown here is derived from an EMBL/GenBank/DDBJ whole genome shotgun (WGS) entry which is preliminary data.</text>
</comment>
<dbReference type="AlphaFoldDB" id="A0A368K4A2"/>
<name>A0A368K4A2_9HYPH</name>
<reference evidence="1 2" key="1">
    <citation type="submission" date="2018-07" db="EMBL/GenBank/DDBJ databases">
        <title>The draft genome of Phyllobacterium salinisoli.</title>
        <authorList>
            <person name="Liu L."/>
            <person name="Li L."/>
            <person name="Zhang X."/>
            <person name="Liang L."/>
        </authorList>
    </citation>
    <scope>NUCLEOTIDE SEQUENCE [LARGE SCALE GENOMIC DNA]</scope>
    <source>
        <strain evidence="1 2">LLAN61</strain>
    </source>
</reference>
<dbReference type="EMBL" id="QOZG01000006">
    <property type="protein sequence ID" value="RCS22840.1"/>
    <property type="molecule type" value="Genomic_DNA"/>
</dbReference>
<keyword evidence="2" id="KW-1185">Reference proteome</keyword>
<proteinExistence type="predicted"/>
<organism evidence="1 2">
    <name type="scientific">Phyllobacterium salinisoli</name>
    <dbReference type="NCBI Taxonomy" id="1899321"/>
    <lineage>
        <taxon>Bacteria</taxon>
        <taxon>Pseudomonadati</taxon>
        <taxon>Pseudomonadota</taxon>
        <taxon>Alphaproteobacteria</taxon>
        <taxon>Hyphomicrobiales</taxon>
        <taxon>Phyllobacteriaceae</taxon>
        <taxon>Phyllobacterium</taxon>
    </lineage>
</organism>
<dbReference type="Proteomes" id="UP000253420">
    <property type="component" value="Unassembled WGS sequence"/>
</dbReference>